<name>A0A0C2SIC9_AMAMK</name>
<evidence type="ECO:0000313" key="1">
    <source>
        <dbReference type="EMBL" id="KIL62925.1"/>
    </source>
</evidence>
<protein>
    <submittedName>
        <fullName evidence="1">Uncharacterized protein</fullName>
    </submittedName>
</protein>
<proteinExistence type="predicted"/>
<dbReference type="AlphaFoldDB" id="A0A0C2SIC9"/>
<dbReference type="InParanoid" id="A0A0C2SIC9"/>
<sequence>MVEVALLKTTFAKRAQFYQPVSKMPEAFSIPESTHLDVVELSEQSWMTRAESLSVPWTKAVEAAVENESALHALELQLDGRLGQLIALKSIESLRLWTEHVGEAWYTSRRRSNRNQLEL</sequence>
<gene>
    <name evidence="1" type="ORF">M378DRAFT_165208</name>
</gene>
<evidence type="ECO:0000313" key="2">
    <source>
        <dbReference type="Proteomes" id="UP000054549"/>
    </source>
</evidence>
<dbReference type="Proteomes" id="UP000054549">
    <property type="component" value="Unassembled WGS sequence"/>
</dbReference>
<dbReference type="EMBL" id="KN818265">
    <property type="protein sequence ID" value="KIL62925.1"/>
    <property type="molecule type" value="Genomic_DNA"/>
</dbReference>
<reference evidence="1 2" key="1">
    <citation type="submission" date="2014-04" db="EMBL/GenBank/DDBJ databases">
        <title>Evolutionary Origins and Diversification of the Mycorrhizal Mutualists.</title>
        <authorList>
            <consortium name="DOE Joint Genome Institute"/>
            <consortium name="Mycorrhizal Genomics Consortium"/>
            <person name="Kohler A."/>
            <person name="Kuo A."/>
            <person name="Nagy L.G."/>
            <person name="Floudas D."/>
            <person name="Copeland A."/>
            <person name="Barry K.W."/>
            <person name="Cichocki N."/>
            <person name="Veneault-Fourrey C."/>
            <person name="LaButti K."/>
            <person name="Lindquist E.A."/>
            <person name="Lipzen A."/>
            <person name="Lundell T."/>
            <person name="Morin E."/>
            <person name="Murat C."/>
            <person name="Riley R."/>
            <person name="Ohm R."/>
            <person name="Sun H."/>
            <person name="Tunlid A."/>
            <person name="Henrissat B."/>
            <person name="Grigoriev I.V."/>
            <person name="Hibbett D.S."/>
            <person name="Martin F."/>
        </authorList>
    </citation>
    <scope>NUCLEOTIDE SEQUENCE [LARGE SCALE GENOMIC DNA]</scope>
    <source>
        <strain evidence="1 2">Koide BX008</strain>
    </source>
</reference>
<organism evidence="1 2">
    <name type="scientific">Amanita muscaria (strain Koide BX008)</name>
    <dbReference type="NCBI Taxonomy" id="946122"/>
    <lineage>
        <taxon>Eukaryota</taxon>
        <taxon>Fungi</taxon>
        <taxon>Dikarya</taxon>
        <taxon>Basidiomycota</taxon>
        <taxon>Agaricomycotina</taxon>
        <taxon>Agaricomycetes</taxon>
        <taxon>Agaricomycetidae</taxon>
        <taxon>Agaricales</taxon>
        <taxon>Pluteineae</taxon>
        <taxon>Amanitaceae</taxon>
        <taxon>Amanita</taxon>
    </lineage>
</organism>
<dbReference type="HOGENOM" id="CLU_2060908_0_0_1"/>
<accession>A0A0C2SIC9</accession>
<keyword evidence="2" id="KW-1185">Reference proteome</keyword>